<dbReference type="InterPro" id="IPR015422">
    <property type="entry name" value="PyrdxlP-dep_Trfase_small"/>
</dbReference>
<sequence length="355" mass="39323">MSITSLMPAYLQNLQPYESPSENAPEGMIWLNTNEYPTATKYELRFETLNRYPEVQPLAFRKRYAKYAGVNAEEVLMTRGADEAIELLIRTFCATLSDAVLYALPTYSMYGISAQTCGVDIQTVAPARDLKLNIDGLCRALRSEDRVKVVFLCNPNNPTGELLSRTSILKVLQAARDTIVVVDEAYIEFCPQASCADLIAQYPNLVIVRTLSKAFALAGLRCGVILAQKEVIGALRKVLAPYPVPEPVGAIALKALSDGGVAAMRQRVQLVIQTRRLLQTELQKLAGVRTVYPSETNFVLFSVDNPEAVYQTLWKKGVAIREPGSDKGVLRVSVGTIEECQTFIEKLRQVLKEVK</sequence>
<evidence type="ECO:0000256" key="2">
    <source>
        <dbReference type="ARBA" id="ARBA00005011"/>
    </source>
</evidence>
<dbReference type="InterPro" id="IPR015424">
    <property type="entry name" value="PyrdxlP-dep_Trfase"/>
</dbReference>
<dbReference type="GO" id="GO:0000105">
    <property type="term" value="P:L-histidine biosynthetic process"/>
    <property type="evidence" value="ECO:0007669"/>
    <property type="project" value="UniProtKB-UniRule"/>
</dbReference>
<organism evidence="13 14">
    <name type="scientific">Candidatus Aphodousia faecigallinarum</name>
    <dbReference type="NCBI Taxonomy" id="2840677"/>
    <lineage>
        <taxon>Bacteria</taxon>
        <taxon>Pseudomonadati</taxon>
        <taxon>Pseudomonadota</taxon>
        <taxon>Betaproteobacteria</taxon>
        <taxon>Burkholderiales</taxon>
        <taxon>Sutterellaceae</taxon>
        <taxon>Sutterellaceae incertae sedis</taxon>
        <taxon>Candidatus Aphodousia</taxon>
    </lineage>
</organism>
<dbReference type="AlphaFoldDB" id="A0A9D1IGB9"/>
<evidence type="ECO:0000256" key="6">
    <source>
        <dbReference type="ARBA" id="ARBA00022605"/>
    </source>
</evidence>
<keyword evidence="8 11" id="KW-0663">Pyridoxal phosphate</keyword>
<dbReference type="InterPro" id="IPR001917">
    <property type="entry name" value="Aminotrans_II_pyridoxalP_BS"/>
</dbReference>
<protein>
    <recommendedName>
        <fullName evidence="11">Histidinol-phosphate aminotransferase</fullName>
        <ecNumber evidence="11">2.6.1.9</ecNumber>
    </recommendedName>
    <alternativeName>
        <fullName evidence="11">Imidazole acetol-phosphate transaminase</fullName>
    </alternativeName>
</protein>
<reference evidence="13" key="1">
    <citation type="submission" date="2020-10" db="EMBL/GenBank/DDBJ databases">
        <authorList>
            <person name="Gilroy R."/>
        </authorList>
    </citation>
    <scope>NUCLEOTIDE SEQUENCE</scope>
    <source>
        <strain evidence="13">7463</strain>
    </source>
</reference>
<dbReference type="PANTHER" id="PTHR42885">
    <property type="entry name" value="HISTIDINOL-PHOSPHATE AMINOTRANSFERASE-RELATED"/>
    <property type="match status" value="1"/>
</dbReference>
<evidence type="ECO:0000256" key="10">
    <source>
        <dbReference type="ARBA" id="ARBA00047481"/>
    </source>
</evidence>
<proteinExistence type="inferred from homology"/>
<dbReference type="Proteomes" id="UP000824083">
    <property type="component" value="Unassembled WGS sequence"/>
</dbReference>
<dbReference type="InterPro" id="IPR005861">
    <property type="entry name" value="HisP_aminotrans"/>
</dbReference>
<feature type="modified residue" description="N6-(pyridoxal phosphate)lysine" evidence="11">
    <location>
        <position position="213"/>
    </location>
</feature>
<dbReference type="InterPro" id="IPR004839">
    <property type="entry name" value="Aminotransferase_I/II_large"/>
</dbReference>
<dbReference type="PANTHER" id="PTHR42885:SF2">
    <property type="entry name" value="HISTIDINOL-PHOSPHATE AMINOTRANSFERASE"/>
    <property type="match status" value="1"/>
</dbReference>
<evidence type="ECO:0000256" key="1">
    <source>
        <dbReference type="ARBA" id="ARBA00001933"/>
    </source>
</evidence>
<dbReference type="Pfam" id="PF00155">
    <property type="entry name" value="Aminotran_1_2"/>
    <property type="match status" value="1"/>
</dbReference>
<evidence type="ECO:0000259" key="12">
    <source>
        <dbReference type="Pfam" id="PF00155"/>
    </source>
</evidence>
<keyword evidence="5 11" id="KW-0032">Aminotransferase</keyword>
<dbReference type="EMBL" id="DVMY01000030">
    <property type="protein sequence ID" value="HIU36950.1"/>
    <property type="molecule type" value="Genomic_DNA"/>
</dbReference>
<dbReference type="SUPFAM" id="SSF53383">
    <property type="entry name" value="PLP-dependent transferases"/>
    <property type="match status" value="1"/>
</dbReference>
<name>A0A9D1IGB9_9BURK</name>
<evidence type="ECO:0000256" key="8">
    <source>
        <dbReference type="ARBA" id="ARBA00022898"/>
    </source>
</evidence>
<evidence type="ECO:0000256" key="7">
    <source>
        <dbReference type="ARBA" id="ARBA00022679"/>
    </source>
</evidence>
<dbReference type="NCBIfam" id="TIGR01141">
    <property type="entry name" value="hisC"/>
    <property type="match status" value="1"/>
</dbReference>
<feature type="domain" description="Aminotransferase class I/classII large" evidence="12">
    <location>
        <begin position="28"/>
        <end position="347"/>
    </location>
</feature>
<dbReference type="GO" id="GO:0004400">
    <property type="term" value="F:histidinol-phosphate transaminase activity"/>
    <property type="evidence" value="ECO:0007669"/>
    <property type="project" value="UniProtKB-UniRule"/>
</dbReference>
<accession>A0A9D1IGB9</accession>
<comment type="caution">
    <text evidence="13">The sequence shown here is derived from an EMBL/GenBank/DDBJ whole genome shotgun (WGS) entry which is preliminary data.</text>
</comment>
<evidence type="ECO:0000256" key="3">
    <source>
        <dbReference type="ARBA" id="ARBA00007970"/>
    </source>
</evidence>
<keyword evidence="7 11" id="KW-0808">Transferase</keyword>
<dbReference type="Gene3D" id="3.90.1150.10">
    <property type="entry name" value="Aspartate Aminotransferase, domain 1"/>
    <property type="match status" value="1"/>
</dbReference>
<dbReference type="CDD" id="cd00609">
    <property type="entry name" value="AAT_like"/>
    <property type="match status" value="1"/>
</dbReference>
<evidence type="ECO:0000256" key="11">
    <source>
        <dbReference type="HAMAP-Rule" id="MF_01023"/>
    </source>
</evidence>
<gene>
    <name evidence="11 13" type="primary">hisC</name>
    <name evidence="13" type="ORF">IAC56_01540</name>
</gene>
<dbReference type="GO" id="GO:0030170">
    <property type="term" value="F:pyridoxal phosphate binding"/>
    <property type="evidence" value="ECO:0007669"/>
    <property type="project" value="InterPro"/>
</dbReference>
<dbReference type="HAMAP" id="MF_01023">
    <property type="entry name" value="HisC_aminotrans_2"/>
    <property type="match status" value="1"/>
</dbReference>
<comment type="catalytic activity">
    <reaction evidence="10 11">
        <text>L-histidinol phosphate + 2-oxoglutarate = 3-(imidazol-4-yl)-2-oxopropyl phosphate + L-glutamate</text>
        <dbReference type="Rhea" id="RHEA:23744"/>
        <dbReference type="ChEBI" id="CHEBI:16810"/>
        <dbReference type="ChEBI" id="CHEBI:29985"/>
        <dbReference type="ChEBI" id="CHEBI:57766"/>
        <dbReference type="ChEBI" id="CHEBI:57980"/>
        <dbReference type="EC" id="2.6.1.9"/>
    </reaction>
</comment>
<reference evidence="13" key="2">
    <citation type="journal article" date="2021" name="PeerJ">
        <title>Extensive microbial diversity within the chicken gut microbiome revealed by metagenomics and culture.</title>
        <authorList>
            <person name="Gilroy R."/>
            <person name="Ravi A."/>
            <person name="Getino M."/>
            <person name="Pursley I."/>
            <person name="Horton D.L."/>
            <person name="Alikhan N.F."/>
            <person name="Baker D."/>
            <person name="Gharbi K."/>
            <person name="Hall N."/>
            <person name="Watson M."/>
            <person name="Adriaenssens E.M."/>
            <person name="Foster-Nyarko E."/>
            <person name="Jarju S."/>
            <person name="Secka A."/>
            <person name="Antonio M."/>
            <person name="Oren A."/>
            <person name="Chaudhuri R.R."/>
            <person name="La Ragione R."/>
            <person name="Hildebrand F."/>
            <person name="Pallen M.J."/>
        </authorList>
    </citation>
    <scope>NUCLEOTIDE SEQUENCE</scope>
    <source>
        <strain evidence="13">7463</strain>
    </source>
</reference>
<evidence type="ECO:0000256" key="5">
    <source>
        <dbReference type="ARBA" id="ARBA00022576"/>
    </source>
</evidence>
<evidence type="ECO:0000256" key="9">
    <source>
        <dbReference type="ARBA" id="ARBA00023102"/>
    </source>
</evidence>
<keyword evidence="6 11" id="KW-0028">Amino-acid biosynthesis</keyword>
<dbReference type="InterPro" id="IPR015421">
    <property type="entry name" value="PyrdxlP-dep_Trfase_major"/>
</dbReference>
<comment type="similarity">
    <text evidence="3 11">Belongs to the class-II pyridoxal-phosphate-dependent aminotransferase family. Histidinol-phosphate aminotransferase subfamily.</text>
</comment>
<evidence type="ECO:0000256" key="4">
    <source>
        <dbReference type="ARBA" id="ARBA00011738"/>
    </source>
</evidence>
<dbReference type="Gene3D" id="3.40.640.10">
    <property type="entry name" value="Type I PLP-dependent aspartate aminotransferase-like (Major domain)"/>
    <property type="match status" value="1"/>
</dbReference>
<dbReference type="EC" id="2.6.1.9" evidence="11"/>
<comment type="pathway">
    <text evidence="2 11">Amino-acid biosynthesis; L-histidine biosynthesis; L-histidine from 5-phospho-alpha-D-ribose 1-diphosphate: step 7/9.</text>
</comment>
<comment type="cofactor">
    <cofactor evidence="1 11">
        <name>pyridoxal 5'-phosphate</name>
        <dbReference type="ChEBI" id="CHEBI:597326"/>
    </cofactor>
</comment>
<evidence type="ECO:0000313" key="14">
    <source>
        <dbReference type="Proteomes" id="UP000824083"/>
    </source>
</evidence>
<comment type="subunit">
    <text evidence="4 11">Homodimer.</text>
</comment>
<dbReference type="PROSITE" id="PS00599">
    <property type="entry name" value="AA_TRANSFER_CLASS_2"/>
    <property type="match status" value="1"/>
</dbReference>
<keyword evidence="9 11" id="KW-0368">Histidine biosynthesis</keyword>
<evidence type="ECO:0000313" key="13">
    <source>
        <dbReference type="EMBL" id="HIU36950.1"/>
    </source>
</evidence>